<keyword evidence="1" id="KW-0472">Membrane</keyword>
<accession>A0AAJ7NC48</accession>
<dbReference type="KEGG" id="ccal:108629738"/>
<reference evidence="3 4" key="1">
    <citation type="submission" date="2025-04" db="UniProtKB">
        <authorList>
            <consortium name="RefSeq"/>
        </authorList>
    </citation>
    <scope>IDENTIFICATION</scope>
    <source>
        <tissue evidence="3 4">Whole body</tissue>
    </source>
</reference>
<evidence type="ECO:0000256" key="1">
    <source>
        <dbReference type="SAM" id="Phobius"/>
    </source>
</evidence>
<evidence type="ECO:0000313" key="4">
    <source>
        <dbReference type="RefSeq" id="XP_026673306.1"/>
    </source>
</evidence>
<evidence type="ECO:0000313" key="3">
    <source>
        <dbReference type="RefSeq" id="XP_017888061.1"/>
    </source>
</evidence>
<keyword evidence="2" id="KW-1185">Reference proteome</keyword>
<organism evidence="2 3">
    <name type="scientific">Ceratina calcarata</name>
    <dbReference type="NCBI Taxonomy" id="156304"/>
    <lineage>
        <taxon>Eukaryota</taxon>
        <taxon>Metazoa</taxon>
        <taxon>Ecdysozoa</taxon>
        <taxon>Arthropoda</taxon>
        <taxon>Hexapoda</taxon>
        <taxon>Insecta</taxon>
        <taxon>Pterygota</taxon>
        <taxon>Neoptera</taxon>
        <taxon>Endopterygota</taxon>
        <taxon>Hymenoptera</taxon>
        <taxon>Apocrita</taxon>
        <taxon>Aculeata</taxon>
        <taxon>Apoidea</taxon>
        <taxon>Anthophila</taxon>
        <taxon>Apidae</taxon>
        <taxon>Ceratina</taxon>
        <taxon>Zadontomerus</taxon>
    </lineage>
</organism>
<name>A0AAJ7NC48_9HYME</name>
<dbReference type="RefSeq" id="XP_026673306.1">
    <property type="nucleotide sequence ID" value="XM_026817505.1"/>
</dbReference>
<dbReference type="GeneID" id="108629738"/>
<dbReference type="AlphaFoldDB" id="A0AAJ7NC48"/>
<keyword evidence="1" id="KW-0812">Transmembrane</keyword>
<protein>
    <submittedName>
        <fullName evidence="3">Uncharacterized protein LOC108629738 isoform X1</fullName>
    </submittedName>
    <submittedName>
        <fullName evidence="4">Uncharacterized protein LOC108629738 isoform X2</fullName>
    </submittedName>
</protein>
<evidence type="ECO:0000313" key="2">
    <source>
        <dbReference type="Proteomes" id="UP000694925"/>
    </source>
</evidence>
<sequence>MPKTKDPFGEDASLLYPDGRDQYARFRDTPETPIIKGVVNQLRKWPMDVFFAFLAGCLIVAGLVLLTIDTVAVCVPAVLGNSVEEISLLETKLSLNVYFFKLDNQNWSTKDFCYIETAARRHPDFNVYLINLMREEPNKASPDRSTINRTRLESKLTDSNDYHSPTLTPEDRLRQRLVLGNGNIRNVSVSVDKFFKGTELSKVAKELDDEVLEIAAKAQLLWSVPGITLRPHMFCSLDSVKNYLCNNTDKCLPDGLATIELDNDIQLTGVPCQAFMGFVVQEISRHNHNGRYTLREAMEKYCPRLYYCPEIRILASKPCPSDSLDCPIVYSSILMRIT</sequence>
<gene>
    <name evidence="3 4" type="primary">LOC108629738</name>
</gene>
<dbReference type="Proteomes" id="UP000694925">
    <property type="component" value="Unplaced"/>
</dbReference>
<feature type="transmembrane region" description="Helical" evidence="1">
    <location>
        <begin position="49"/>
        <end position="68"/>
    </location>
</feature>
<dbReference type="RefSeq" id="XP_017888061.1">
    <property type="nucleotide sequence ID" value="XM_018032572.2"/>
</dbReference>
<proteinExistence type="predicted"/>
<keyword evidence="1" id="KW-1133">Transmembrane helix</keyword>